<dbReference type="Pfam" id="PF10990">
    <property type="entry name" value="DUF2809"/>
    <property type="match status" value="1"/>
</dbReference>
<name>A0A7W6F765_9HYPH</name>
<feature type="transmembrane region" description="Helical" evidence="1">
    <location>
        <begin position="37"/>
        <end position="58"/>
    </location>
</feature>
<evidence type="ECO:0000313" key="2">
    <source>
        <dbReference type="EMBL" id="MBB3903063.1"/>
    </source>
</evidence>
<gene>
    <name evidence="2" type="ORF">GGR33_002565</name>
</gene>
<reference evidence="2 3" key="1">
    <citation type="submission" date="2020-08" db="EMBL/GenBank/DDBJ databases">
        <title>Genomic Encyclopedia of Type Strains, Phase IV (KMG-IV): sequencing the most valuable type-strain genomes for metagenomic binning, comparative biology and taxonomic classification.</title>
        <authorList>
            <person name="Goeker M."/>
        </authorList>
    </citation>
    <scope>NUCLEOTIDE SEQUENCE [LARGE SCALE GENOMIC DNA]</scope>
    <source>
        <strain evidence="2 3">DSM 24105</strain>
    </source>
</reference>
<dbReference type="RefSeq" id="WP_246413056.1">
    <property type="nucleotide sequence ID" value="NZ_BSPG01000026.1"/>
</dbReference>
<protein>
    <recommendedName>
        <fullName evidence="4">DUF2809 domain-containing protein</fullName>
    </recommendedName>
</protein>
<dbReference type="EMBL" id="JACIDN010000004">
    <property type="protein sequence ID" value="MBB3903063.1"/>
    <property type="molecule type" value="Genomic_DNA"/>
</dbReference>
<dbReference type="Proteomes" id="UP000517759">
    <property type="component" value="Unassembled WGS sequence"/>
</dbReference>
<dbReference type="InterPro" id="IPR021257">
    <property type="entry name" value="DUF2809"/>
</dbReference>
<feature type="transmembrane region" description="Helical" evidence="1">
    <location>
        <begin position="104"/>
        <end position="123"/>
    </location>
</feature>
<sequence length="133" mass="13982">MMPPLLRRRLGLLVATFAVIALGTSLRVIPVGLSPGVVKYGGSVLWGAMVYGIVAFLMAGARTRMAVAVALAVATAVEGLRLYHTPGLDAFRLTLAGQLLLGRIFSGWNILAYAGGIGVAACLDRHLRRIANP</sequence>
<organism evidence="2 3">
    <name type="scientific">Methylobacterium brachythecii</name>
    <dbReference type="NCBI Taxonomy" id="1176177"/>
    <lineage>
        <taxon>Bacteria</taxon>
        <taxon>Pseudomonadati</taxon>
        <taxon>Pseudomonadota</taxon>
        <taxon>Alphaproteobacteria</taxon>
        <taxon>Hyphomicrobiales</taxon>
        <taxon>Methylobacteriaceae</taxon>
        <taxon>Methylobacterium</taxon>
    </lineage>
</organism>
<comment type="caution">
    <text evidence="2">The sequence shown here is derived from an EMBL/GenBank/DDBJ whole genome shotgun (WGS) entry which is preliminary data.</text>
</comment>
<keyword evidence="1" id="KW-0812">Transmembrane</keyword>
<evidence type="ECO:0008006" key="4">
    <source>
        <dbReference type="Google" id="ProtNLM"/>
    </source>
</evidence>
<evidence type="ECO:0000313" key="3">
    <source>
        <dbReference type="Proteomes" id="UP000517759"/>
    </source>
</evidence>
<keyword evidence="1" id="KW-1133">Transmembrane helix</keyword>
<proteinExistence type="predicted"/>
<evidence type="ECO:0000256" key="1">
    <source>
        <dbReference type="SAM" id="Phobius"/>
    </source>
</evidence>
<keyword evidence="1" id="KW-0472">Membrane</keyword>
<feature type="transmembrane region" description="Helical" evidence="1">
    <location>
        <begin position="65"/>
        <end position="84"/>
    </location>
</feature>
<accession>A0A7W6F765</accession>
<dbReference type="AlphaFoldDB" id="A0A7W6F765"/>